<dbReference type="InterPro" id="IPR036388">
    <property type="entry name" value="WH-like_DNA-bd_sf"/>
</dbReference>
<dbReference type="Gene3D" id="1.10.10.10">
    <property type="entry name" value="Winged helix-like DNA-binding domain superfamily/Winged helix DNA-binding domain"/>
    <property type="match status" value="1"/>
</dbReference>
<dbReference type="RefSeq" id="WP_186949751.1">
    <property type="nucleotide sequence ID" value="NZ_JACOPL010000004.1"/>
</dbReference>
<dbReference type="Pfam" id="PF13412">
    <property type="entry name" value="HTH_24"/>
    <property type="match status" value="1"/>
</dbReference>
<dbReference type="SUPFAM" id="SSF46785">
    <property type="entry name" value="Winged helix' DNA-binding domain"/>
    <property type="match status" value="1"/>
</dbReference>
<dbReference type="GO" id="GO:0042732">
    <property type="term" value="P:D-xylose metabolic process"/>
    <property type="evidence" value="ECO:0007669"/>
    <property type="project" value="UniProtKB-KW"/>
</dbReference>
<evidence type="ECO:0000256" key="2">
    <source>
        <dbReference type="ARBA" id="ARBA00006479"/>
    </source>
</evidence>
<comment type="similarity">
    <text evidence="2">Belongs to the ROK (NagC/XylR) family.</text>
</comment>
<reference evidence="4" key="1">
    <citation type="submission" date="2020-08" db="EMBL/GenBank/DDBJ databases">
        <title>Genome public.</title>
        <authorList>
            <person name="Liu C."/>
            <person name="Sun Q."/>
        </authorList>
    </citation>
    <scope>NUCLEOTIDE SEQUENCE</scope>
    <source>
        <strain evidence="4">NSJ-28</strain>
    </source>
</reference>
<evidence type="ECO:0000256" key="3">
    <source>
        <dbReference type="ARBA" id="ARBA00022629"/>
    </source>
</evidence>
<dbReference type="EMBL" id="JACOPL010000004">
    <property type="protein sequence ID" value="MBC5724843.1"/>
    <property type="molecule type" value="Genomic_DNA"/>
</dbReference>
<dbReference type="PANTHER" id="PTHR18964">
    <property type="entry name" value="ROK (REPRESSOR, ORF, KINASE) FAMILY"/>
    <property type="match status" value="1"/>
</dbReference>
<name>A0A923RVE5_9FIRM</name>
<dbReference type="Pfam" id="PF00480">
    <property type="entry name" value="ROK"/>
    <property type="match status" value="1"/>
</dbReference>
<evidence type="ECO:0000256" key="1">
    <source>
        <dbReference type="ARBA" id="ARBA00002486"/>
    </source>
</evidence>
<organism evidence="4 5">
    <name type="scientific">Agathobaculum faecis</name>
    <dbReference type="NCBI Taxonomy" id="2763013"/>
    <lineage>
        <taxon>Bacteria</taxon>
        <taxon>Bacillati</taxon>
        <taxon>Bacillota</taxon>
        <taxon>Clostridia</taxon>
        <taxon>Eubacteriales</taxon>
        <taxon>Butyricicoccaceae</taxon>
        <taxon>Agathobaculum</taxon>
    </lineage>
</organism>
<dbReference type="Proteomes" id="UP000606499">
    <property type="component" value="Unassembled WGS sequence"/>
</dbReference>
<dbReference type="SUPFAM" id="SSF53067">
    <property type="entry name" value="Actin-like ATPase domain"/>
    <property type="match status" value="1"/>
</dbReference>
<dbReference type="Gene3D" id="3.30.420.40">
    <property type="match status" value="2"/>
</dbReference>
<proteinExistence type="inferred from homology"/>
<dbReference type="InterPro" id="IPR043129">
    <property type="entry name" value="ATPase_NBD"/>
</dbReference>
<protein>
    <submittedName>
        <fullName evidence="4">ROK family transcriptional regulator</fullName>
    </submittedName>
</protein>
<dbReference type="AlphaFoldDB" id="A0A923RVE5"/>
<dbReference type="InterPro" id="IPR036390">
    <property type="entry name" value="WH_DNA-bd_sf"/>
</dbReference>
<gene>
    <name evidence="4" type="ORF">H8S45_05150</name>
</gene>
<evidence type="ECO:0000313" key="5">
    <source>
        <dbReference type="Proteomes" id="UP000606499"/>
    </source>
</evidence>
<evidence type="ECO:0000313" key="4">
    <source>
        <dbReference type="EMBL" id="MBC5724843.1"/>
    </source>
</evidence>
<comment type="caution">
    <text evidence="4">The sequence shown here is derived from an EMBL/GenBank/DDBJ whole genome shotgun (WGS) entry which is preliminary data.</text>
</comment>
<accession>A0A923RVE5</accession>
<sequence>MADAGRLKQVNMTLIREAMRGGGEHSKNELARRTGLSFPTVSRIVDDLVEAGEAKETGTAASTGGRCAKQYALDPAYRLFLCLRLEGRRLSWFVCDLNGTRLEQEEAESTNGILHDIDTLAMRVKARYPQLAAAAMGYDGPLQNGVAASSVGHPELRGVSLQAHLEHSFGLPVAVERDMYLVSIGCCCRRKQAPKALVCVYLGRSGIGAGAAIGGKAFHGANGFAGELHYLPIKNNLEYAKSHFAGADMVAYYMQVIRAYAALLNPDRVVLYDDPLISGKVERIRNACAQTLPPQALPVIELSREFTQDYEAGLCALALGLVEERL</sequence>
<comment type="function">
    <text evidence="1">Transcriptional repressor of xylose-utilizing enzymes.</text>
</comment>
<keyword evidence="3" id="KW-0859">Xylose metabolism</keyword>
<dbReference type="PANTHER" id="PTHR18964:SF149">
    <property type="entry name" value="BIFUNCTIONAL UDP-N-ACETYLGLUCOSAMINE 2-EPIMERASE_N-ACETYLMANNOSAMINE KINASE"/>
    <property type="match status" value="1"/>
</dbReference>
<keyword evidence="3" id="KW-0119">Carbohydrate metabolism</keyword>
<keyword evidence="5" id="KW-1185">Reference proteome</keyword>
<dbReference type="InterPro" id="IPR000600">
    <property type="entry name" value="ROK"/>
</dbReference>